<gene>
    <name evidence="2" type="ORF">FHS79_001700</name>
</gene>
<evidence type="ECO:0000313" key="3">
    <source>
        <dbReference type="Proteomes" id="UP000538147"/>
    </source>
</evidence>
<dbReference type="EMBL" id="JACIIV010000011">
    <property type="protein sequence ID" value="MBB6227531.1"/>
    <property type="molecule type" value="Genomic_DNA"/>
</dbReference>
<protein>
    <submittedName>
        <fullName evidence="2">Steroid 5-alpha reductase family enzyme</fullName>
    </submittedName>
</protein>
<keyword evidence="1" id="KW-1133">Transmembrane helix</keyword>
<dbReference type="PROSITE" id="PS50244">
    <property type="entry name" value="S5A_REDUCTASE"/>
    <property type="match status" value="1"/>
</dbReference>
<accession>A0A841L7H2</accession>
<keyword evidence="1" id="KW-0812">Transmembrane</keyword>
<proteinExistence type="predicted"/>
<feature type="transmembrane region" description="Helical" evidence="1">
    <location>
        <begin position="58"/>
        <end position="82"/>
    </location>
</feature>
<dbReference type="RefSeq" id="WP_184198287.1">
    <property type="nucleotide sequence ID" value="NZ_BMOX01000055.1"/>
</dbReference>
<feature type="transmembrane region" description="Helical" evidence="1">
    <location>
        <begin position="193"/>
        <end position="216"/>
    </location>
</feature>
<reference evidence="2 3" key="1">
    <citation type="submission" date="2020-08" db="EMBL/GenBank/DDBJ databases">
        <title>Genomic Encyclopedia of Type Strains, Phase IV (KMG-IV): sequencing the most valuable type-strain genomes for metagenomic binning, comparative biology and taxonomic classification.</title>
        <authorList>
            <person name="Goeker M."/>
        </authorList>
    </citation>
    <scope>NUCLEOTIDE SEQUENCE [LARGE SCALE GENOMIC DNA]</scope>
    <source>
        <strain evidence="2 3">DSM 102189</strain>
    </source>
</reference>
<feature type="transmembrane region" description="Helical" evidence="1">
    <location>
        <begin position="31"/>
        <end position="52"/>
    </location>
</feature>
<keyword evidence="1" id="KW-0472">Membrane</keyword>
<feature type="transmembrane region" description="Helical" evidence="1">
    <location>
        <begin position="144"/>
        <end position="166"/>
    </location>
</feature>
<evidence type="ECO:0000313" key="2">
    <source>
        <dbReference type="EMBL" id="MBB6227531.1"/>
    </source>
</evidence>
<dbReference type="InterPro" id="IPR010721">
    <property type="entry name" value="UstE-like"/>
</dbReference>
<name>A0A841L7H2_9SPHN</name>
<dbReference type="PANTHER" id="PTHR32251:SF17">
    <property type="entry name" value="STEROID 5-ALPHA REDUCTASE C-TERMINAL DOMAIN-CONTAINING PROTEIN"/>
    <property type="match status" value="1"/>
</dbReference>
<dbReference type="Proteomes" id="UP000538147">
    <property type="component" value="Unassembled WGS sequence"/>
</dbReference>
<organism evidence="2 3">
    <name type="scientific">Polymorphobacter multimanifer</name>
    <dbReference type="NCBI Taxonomy" id="1070431"/>
    <lineage>
        <taxon>Bacteria</taxon>
        <taxon>Pseudomonadati</taxon>
        <taxon>Pseudomonadota</taxon>
        <taxon>Alphaproteobacteria</taxon>
        <taxon>Sphingomonadales</taxon>
        <taxon>Sphingosinicellaceae</taxon>
        <taxon>Polymorphobacter</taxon>
    </lineage>
</organism>
<feature type="transmembrane region" description="Helical" evidence="1">
    <location>
        <begin position="103"/>
        <end position="124"/>
    </location>
</feature>
<comment type="caution">
    <text evidence="2">The sequence shown here is derived from an EMBL/GenBank/DDBJ whole genome shotgun (WGS) entry which is preliminary data.</text>
</comment>
<sequence>MILALAHNLVAIVVAMVILWRLAVMIKDVSFVDVVWAYGMVFLATITAFILLDAPRGPLGWALFGLTTAWGMRLGTHLLIRWRRLGRDPRYDKILSSVMAKRQWSFSTASLVQVFLLQGPLVWLVSLPAQAGLLTDPGTPLTPLAWAGAALALFGIAFETIGDVQLETFRKDPTRRGQVLDTGLWRYTRHPNYFGDAVTWWGIWAVAIAAGAPLWVTLGPVFLTYTLTKWSGAPMLEKGLKKNRPGYADYMARTSGFFPLPPKKL</sequence>
<dbReference type="GO" id="GO:0016020">
    <property type="term" value="C:membrane"/>
    <property type="evidence" value="ECO:0007669"/>
    <property type="project" value="TreeGrafter"/>
</dbReference>
<evidence type="ECO:0000256" key="1">
    <source>
        <dbReference type="SAM" id="Phobius"/>
    </source>
</evidence>
<keyword evidence="3" id="KW-1185">Reference proteome</keyword>
<dbReference type="Pfam" id="PF06966">
    <property type="entry name" value="DUF1295"/>
    <property type="match status" value="1"/>
</dbReference>
<dbReference type="Gene3D" id="1.20.120.1630">
    <property type="match status" value="1"/>
</dbReference>
<dbReference type="AlphaFoldDB" id="A0A841L7H2"/>
<feature type="transmembrane region" description="Helical" evidence="1">
    <location>
        <begin position="6"/>
        <end position="24"/>
    </location>
</feature>
<dbReference type="PANTHER" id="PTHR32251">
    <property type="entry name" value="3-OXO-5-ALPHA-STEROID 4-DEHYDROGENASE"/>
    <property type="match status" value="1"/>
</dbReference>